<keyword evidence="7" id="KW-1185">Reference proteome</keyword>
<dbReference type="Proteomes" id="UP000595197">
    <property type="component" value="Chromosome"/>
</dbReference>
<evidence type="ECO:0000256" key="2">
    <source>
        <dbReference type="ARBA" id="ARBA00022801"/>
    </source>
</evidence>
<evidence type="ECO:0000256" key="5">
    <source>
        <dbReference type="SAM" id="SignalP"/>
    </source>
</evidence>
<keyword evidence="2" id="KW-0378">Hydrolase</keyword>
<dbReference type="Gene3D" id="2.120.10.30">
    <property type="entry name" value="TolB, C-terminal domain"/>
    <property type="match status" value="1"/>
</dbReference>
<proteinExistence type="inferred from homology"/>
<accession>A0ABX7BFV8</accession>
<evidence type="ECO:0000256" key="3">
    <source>
        <dbReference type="ARBA" id="ARBA00023157"/>
    </source>
</evidence>
<evidence type="ECO:0000256" key="4">
    <source>
        <dbReference type="ARBA" id="ARBA00023180"/>
    </source>
</evidence>
<evidence type="ECO:0000256" key="1">
    <source>
        <dbReference type="ARBA" id="ARBA00008595"/>
    </source>
</evidence>
<dbReference type="InterPro" id="IPR051288">
    <property type="entry name" value="Serum_paraoxonase/arylesterase"/>
</dbReference>
<name>A0ABX7BFV8_9PROT</name>
<gene>
    <name evidence="6" type="ORF">IGS68_13665</name>
</gene>
<dbReference type="Pfam" id="PF01731">
    <property type="entry name" value="Arylesterase"/>
    <property type="match status" value="1"/>
</dbReference>
<organism evidence="6 7">
    <name type="scientific">Skermanella cutis</name>
    <dbReference type="NCBI Taxonomy" id="2775420"/>
    <lineage>
        <taxon>Bacteria</taxon>
        <taxon>Pseudomonadati</taxon>
        <taxon>Pseudomonadota</taxon>
        <taxon>Alphaproteobacteria</taxon>
        <taxon>Rhodospirillales</taxon>
        <taxon>Azospirillaceae</taxon>
        <taxon>Skermanella</taxon>
    </lineage>
</organism>
<sequence length="329" mass="34627">MRLAALALVLTLAAGPARGATCGPVTLVDEATGRVVVGAEDIALDAGSGRAVISAHDRLSGNDPGGGLYELGLERLEPGEVRVRDLADGAVRRPHGIDLYEGKTLFVVDRGDGAAGSTAVRIIGLSDGERRRVESALLCRANDVAALDGERFLFTADHGTCGSLGVAAENVLGLERGFVGYFDGGAVRAVVSGLDFPNGITVDRRRGDVVVAATRGRELLVYGLADLMEGKPARRRIPLDGAPDNLSLSADGELLVALHPALWRLALHRYGLPGGERAPSRIEVLDPEGGARRIFEDDGTRLSAATVAVRWRDRLLIGSVLGEHLLLCR</sequence>
<dbReference type="InterPro" id="IPR002640">
    <property type="entry name" value="Arylesterase"/>
</dbReference>
<feature type="signal peptide" evidence="5">
    <location>
        <begin position="1"/>
        <end position="19"/>
    </location>
</feature>
<dbReference type="SUPFAM" id="SSF63829">
    <property type="entry name" value="Calcium-dependent phosphotriesterase"/>
    <property type="match status" value="1"/>
</dbReference>
<feature type="chain" id="PRO_5045304573" evidence="5">
    <location>
        <begin position="20"/>
        <end position="329"/>
    </location>
</feature>
<reference evidence="6" key="1">
    <citation type="submission" date="2021-02" db="EMBL/GenBank/DDBJ databases">
        <title>Skermanella TT6 skin isolate.</title>
        <authorList>
            <person name="Lee K."/>
            <person name="Ganzorig M."/>
        </authorList>
    </citation>
    <scope>NUCLEOTIDE SEQUENCE</scope>
    <source>
        <strain evidence="6">TT6</strain>
    </source>
</reference>
<dbReference type="PANTHER" id="PTHR11799">
    <property type="entry name" value="PARAOXONASE"/>
    <property type="match status" value="1"/>
</dbReference>
<keyword evidence="4" id="KW-0325">Glycoprotein</keyword>
<dbReference type="RefSeq" id="WP_201080829.1">
    <property type="nucleotide sequence ID" value="NZ_CP067420.1"/>
</dbReference>
<protein>
    <submittedName>
        <fullName evidence="6">Uncharacterized protein</fullName>
    </submittedName>
</protein>
<evidence type="ECO:0000313" key="7">
    <source>
        <dbReference type="Proteomes" id="UP000595197"/>
    </source>
</evidence>
<keyword evidence="3" id="KW-1015">Disulfide bond</keyword>
<dbReference type="EMBL" id="CP067420">
    <property type="protein sequence ID" value="QQP92178.1"/>
    <property type="molecule type" value="Genomic_DNA"/>
</dbReference>
<dbReference type="InterPro" id="IPR011042">
    <property type="entry name" value="6-blade_b-propeller_TolB-like"/>
</dbReference>
<keyword evidence="5" id="KW-0732">Signal</keyword>
<dbReference type="PANTHER" id="PTHR11799:SF12">
    <property type="entry name" value="PARAOXONASE-RELATED"/>
    <property type="match status" value="1"/>
</dbReference>
<evidence type="ECO:0000313" key="6">
    <source>
        <dbReference type="EMBL" id="QQP92178.1"/>
    </source>
</evidence>
<comment type="similarity">
    <text evidence="1">Belongs to the paraoxonase family.</text>
</comment>